<dbReference type="PANTHER" id="PTHR31356">
    <property type="entry name" value="THYLAKOID LUMENAL 29 KDA PROTEIN, CHLOROPLASTIC-RELATED"/>
    <property type="match status" value="1"/>
</dbReference>
<keyword evidence="2" id="KW-0349">Heme</keyword>
<keyword evidence="5" id="KW-0408">Iron</keyword>
<evidence type="ECO:0000313" key="10">
    <source>
        <dbReference type="EMBL" id="KAK3264375.1"/>
    </source>
</evidence>
<dbReference type="PRINTS" id="PR00459">
    <property type="entry name" value="ASPEROXIDASE"/>
</dbReference>
<dbReference type="InterPro" id="IPR010255">
    <property type="entry name" value="Haem_peroxidase_sf"/>
</dbReference>
<dbReference type="Gene3D" id="1.10.520.10">
    <property type="match status" value="1"/>
</dbReference>
<dbReference type="PROSITE" id="PS00436">
    <property type="entry name" value="PEROXIDASE_2"/>
    <property type="match status" value="1"/>
</dbReference>
<evidence type="ECO:0000256" key="1">
    <source>
        <dbReference type="ARBA" id="ARBA00022559"/>
    </source>
</evidence>
<comment type="similarity">
    <text evidence="6">Belongs to the peroxidase family.</text>
</comment>
<keyword evidence="8" id="KW-1133">Transmembrane helix</keyword>
<evidence type="ECO:0000259" key="9">
    <source>
        <dbReference type="PROSITE" id="PS50873"/>
    </source>
</evidence>
<dbReference type="PANTHER" id="PTHR31356:SF66">
    <property type="entry name" value="CATALASE-PEROXIDASE"/>
    <property type="match status" value="1"/>
</dbReference>
<keyword evidence="3" id="KW-0479">Metal-binding</keyword>
<evidence type="ECO:0000313" key="11">
    <source>
        <dbReference type="Proteomes" id="UP001190700"/>
    </source>
</evidence>
<dbReference type="GO" id="GO:0004601">
    <property type="term" value="F:peroxidase activity"/>
    <property type="evidence" value="ECO:0007669"/>
    <property type="project" value="UniProtKB-KW"/>
</dbReference>
<evidence type="ECO:0000256" key="6">
    <source>
        <dbReference type="RuleBase" id="RU004241"/>
    </source>
</evidence>
<dbReference type="Pfam" id="PF00141">
    <property type="entry name" value="peroxidase"/>
    <property type="match status" value="1"/>
</dbReference>
<sequence>MAGDSPDQEVVVRMILYGVIIVAFVLTVAIMPTVHLGGYTEPMNSHSIEYESAYTQCVELVRRENCAPILVRLAWHDSGNYDINSHTGGATGSIRFDNELAHGGNAGLKVALELLEPIMKEHPRISRADIIQMASAAAIQASGGPKIPMKYGRIDATSPSEVPEEGRLPTAGAPFHQATGPHPMEAASDQSPAAHLRAVFYRMEMPGSDGASSPGRPAAGDAGL</sequence>
<reference evidence="10 11" key="1">
    <citation type="journal article" date="2015" name="Genome Biol. Evol.">
        <title>Comparative Genomics of a Bacterivorous Green Alga Reveals Evolutionary Causalities and Consequences of Phago-Mixotrophic Mode of Nutrition.</title>
        <authorList>
            <person name="Burns J.A."/>
            <person name="Paasch A."/>
            <person name="Narechania A."/>
            <person name="Kim E."/>
        </authorList>
    </citation>
    <scope>NUCLEOTIDE SEQUENCE [LARGE SCALE GENOMIC DNA]</scope>
    <source>
        <strain evidence="10 11">PLY_AMNH</strain>
    </source>
</reference>
<dbReference type="EMBL" id="LGRX02014595">
    <property type="protein sequence ID" value="KAK3264375.1"/>
    <property type="molecule type" value="Genomic_DNA"/>
</dbReference>
<feature type="transmembrane region" description="Helical" evidence="8">
    <location>
        <begin position="14"/>
        <end position="34"/>
    </location>
</feature>
<dbReference type="GO" id="GO:0034599">
    <property type="term" value="P:cellular response to oxidative stress"/>
    <property type="evidence" value="ECO:0007669"/>
    <property type="project" value="InterPro"/>
</dbReference>
<feature type="region of interest" description="Disordered" evidence="7">
    <location>
        <begin position="205"/>
        <end position="224"/>
    </location>
</feature>
<feature type="region of interest" description="Disordered" evidence="7">
    <location>
        <begin position="155"/>
        <end position="188"/>
    </location>
</feature>
<dbReference type="AlphaFoldDB" id="A0AAE0FRJ1"/>
<evidence type="ECO:0000256" key="8">
    <source>
        <dbReference type="SAM" id="Phobius"/>
    </source>
</evidence>
<keyword evidence="11" id="KW-1185">Reference proteome</keyword>
<dbReference type="InterPro" id="IPR044831">
    <property type="entry name" value="Ccp1-like"/>
</dbReference>
<keyword evidence="8" id="KW-0812">Transmembrane</keyword>
<dbReference type="Proteomes" id="UP001190700">
    <property type="component" value="Unassembled WGS sequence"/>
</dbReference>
<keyword evidence="1 10" id="KW-0575">Peroxidase</keyword>
<organism evidence="10 11">
    <name type="scientific">Cymbomonas tetramitiformis</name>
    <dbReference type="NCBI Taxonomy" id="36881"/>
    <lineage>
        <taxon>Eukaryota</taxon>
        <taxon>Viridiplantae</taxon>
        <taxon>Chlorophyta</taxon>
        <taxon>Pyramimonadophyceae</taxon>
        <taxon>Pyramimonadales</taxon>
        <taxon>Pyramimonadaceae</taxon>
        <taxon>Cymbomonas</taxon>
    </lineage>
</organism>
<proteinExistence type="inferred from homology"/>
<keyword evidence="8" id="KW-0472">Membrane</keyword>
<gene>
    <name evidence="10" type="ORF">CYMTET_26882</name>
</gene>
<evidence type="ECO:0000256" key="3">
    <source>
        <dbReference type="ARBA" id="ARBA00022723"/>
    </source>
</evidence>
<keyword evidence="4" id="KW-0560">Oxidoreductase</keyword>
<accession>A0AAE0FRJ1</accession>
<dbReference type="GO" id="GO:0000302">
    <property type="term" value="P:response to reactive oxygen species"/>
    <property type="evidence" value="ECO:0007669"/>
    <property type="project" value="TreeGrafter"/>
</dbReference>
<dbReference type="PRINTS" id="PR00458">
    <property type="entry name" value="PEROXIDASE"/>
</dbReference>
<evidence type="ECO:0000256" key="5">
    <source>
        <dbReference type="ARBA" id="ARBA00023004"/>
    </source>
</evidence>
<feature type="domain" description="Plant heme peroxidase family profile" evidence="9">
    <location>
        <begin position="108"/>
        <end position="216"/>
    </location>
</feature>
<dbReference type="InterPro" id="IPR002207">
    <property type="entry name" value="Peroxidase_I"/>
</dbReference>
<dbReference type="GO" id="GO:0046872">
    <property type="term" value="F:metal ion binding"/>
    <property type="evidence" value="ECO:0007669"/>
    <property type="project" value="UniProtKB-KW"/>
</dbReference>
<dbReference type="GO" id="GO:0042744">
    <property type="term" value="P:hydrogen peroxide catabolic process"/>
    <property type="evidence" value="ECO:0007669"/>
    <property type="project" value="TreeGrafter"/>
</dbReference>
<evidence type="ECO:0000256" key="2">
    <source>
        <dbReference type="ARBA" id="ARBA00022617"/>
    </source>
</evidence>
<evidence type="ECO:0000256" key="4">
    <source>
        <dbReference type="ARBA" id="ARBA00023002"/>
    </source>
</evidence>
<dbReference type="InterPro" id="IPR002016">
    <property type="entry name" value="Haem_peroxidase"/>
</dbReference>
<dbReference type="GO" id="GO:0020037">
    <property type="term" value="F:heme binding"/>
    <property type="evidence" value="ECO:0007669"/>
    <property type="project" value="InterPro"/>
</dbReference>
<dbReference type="SUPFAM" id="SSF48113">
    <property type="entry name" value="Heme-dependent peroxidases"/>
    <property type="match status" value="1"/>
</dbReference>
<dbReference type="PROSITE" id="PS50873">
    <property type="entry name" value="PEROXIDASE_4"/>
    <property type="match status" value="1"/>
</dbReference>
<dbReference type="InterPro" id="IPR019794">
    <property type="entry name" value="Peroxidases_AS"/>
</dbReference>
<comment type="caution">
    <text evidence="10">The sequence shown here is derived from an EMBL/GenBank/DDBJ whole genome shotgun (WGS) entry which is preliminary data.</text>
</comment>
<protein>
    <submittedName>
        <fullName evidence="10">L-ascorbate peroxidase 7, chloroplastic</fullName>
    </submittedName>
</protein>
<name>A0AAE0FRJ1_9CHLO</name>
<evidence type="ECO:0000256" key="7">
    <source>
        <dbReference type="SAM" id="MobiDB-lite"/>
    </source>
</evidence>